<dbReference type="OrthoDB" id="1939300at2759"/>
<feature type="domain" description="DUF4283" evidence="1">
    <location>
        <begin position="61"/>
        <end position="139"/>
    </location>
</feature>
<protein>
    <recommendedName>
        <fullName evidence="1">DUF4283 domain-containing protein</fullName>
    </recommendedName>
</protein>
<evidence type="ECO:0000259" key="1">
    <source>
        <dbReference type="Pfam" id="PF14111"/>
    </source>
</evidence>
<proteinExistence type="predicted"/>
<dbReference type="InterPro" id="IPR025558">
    <property type="entry name" value="DUF4283"/>
</dbReference>
<dbReference type="EMBL" id="JAGYWB010000005">
    <property type="protein sequence ID" value="KAI0522700.1"/>
    <property type="molecule type" value="Genomic_DNA"/>
</dbReference>
<evidence type="ECO:0000313" key="3">
    <source>
        <dbReference type="Proteomes" id="UP000829196"/>
    </source>
</evidence>
<keyword evidence="3" id="KW-1185">Reference proteome</keyword>
<dbReference type="PANTHER" id="PTHR31286:SF179">
    <property type="entry name" value="RNASE H TYPE-1 DOMAIN-CONTAINING PROTEIN"/>
    <property type="match status" value="1"/>
</dbReference>
<dbReference type="Proteomes" id="UP000829196">
    <property type="component" value="Unassembled WGS sequence"/>
</dbReference>
<dbReference type="PANTHER" id="PTHR31286">
    <property type="entry name" value="GLYCINE-RICH CELL WALL STRUCTURAL PROTEIN 1.8-LIKE"/>
    <property type="match status" value="1"/>
</dbReference>
<dbReference type="AlphaFoldDB" id="A0A8T3BUQ8"/>
<dbReference type="Pfam" id="PF14111">
    <property type="entry name" value="DUF4283"/>
    <property type="match status" value="1"/>
</dbReference>
<organism evidence="2 3">
    <name type="scientific">Dendrobium nobile</name>
    <name type="common">Orchid</name>
    <dbReference type="NCBI Taxonomy" id="94219"/>
    <lineage>
        <taxon>Eukaryota</taxon>
        <taxon>Viridiplantae</taxon>
        <taxon>Streptophyta</taxon>
        <taxon>Embryophyta</taxon>
        <taxon>Tracheophyta</taxon>
        <taxon>Spermatophyta</taxon>
        <taxon>Magnoliopsida</taxon>
        <taxon>Liliopsida</taxon>
        <taxon>Asparagales</taxon>
        <taxon>Orchidaceae</taxon>
        <taxon>Epidendroideae</taxon>
        <taxon>Malaxideae</taxon>
        <taxon>Dendrobiinae</taxon>
        <taxon>Dendrobium</taxon>
    </lineage>
</organism>
<reference evidence="2" key="1">
    <citation type="journal article" date="2022" name="Front. Genet.">
        <title>Chromosome-Scale Assembly of the Dendrobium nobile Genome Provides Insights Into the Molecular Mechanism of the Biosynthesis of the Medicinal Active Ingredient of Dendrobium.</title>
        <authorList>
            <person name="Xu Q."/>
            <person name="Niu S.-C."/>
            <person name="Li K.-L."/>
            <person name="Zheng P.-J."/>
            <person name="Zhang X.-J."/>
            <person name="Jia Y."/>
            <person name="Liu Y."/>
            <person name="Niu Y.-X."/>
            <person name="Yu L.-H."/>
            <person name="Chen D.-F."/>
            <person name="Zhang G.-Q."/>
        </authorList>
    </citation>
    <scope>NUCLEOTIDE SEQUENCE</scope>
    <source>
        <tissue evidence="2">Leaf</tissue>
    </source>
</reference>
<comment type="caution">
    <text evidence="2">The sequence shown here is derived from an EMBL/GenBank/DDBJ whole genome shotgun (WGS) entry which is preliminary data.</text>
</comment>
<name>A0A8T3BUQ8_DENNO</name>
<sequence>MTASHLHDPGFLDGNSPSHSFREVLSGTSSVSRFSPLKVSSCHVLPALLISNEELDALGARFKFALVRKFPGSRLSLESIHKFFFNLKLNGELSVIVLNKNNVLIKLRNDLDCCRVFAHRSYFVNNCYMELDKLSSHFDVCVESPIIPIWISFPILIPHLFSSCILQGLGFIFGQPLKTDNATANGSRPSVDRVLVELDITKQYPDQIWLDSETLGYAQNVEIEVFPFYCGHCKALGHSKAECSVLHPILLLSPYM</sequence>
<gene>
    <name evidence="2" type="ORF">KFK09_005085</name>
</gene>
<evidence type="ECO:0000313" key="2">
    <source>
        <dbReference type="EMBL" id="KAI0522700.1"/>
    </source>
</evidence>
<dbReference type="InterPro" id="IPR040256">
    <property type="entry name" value="At4g02000-like"/>
</dbReference>
<accession>A0A8T3BUQ8</accession>